<dbReference type="Proteomes" id="UP000034917">
    <property type="component" value="Unassembled WGS sequence"/>
</dbReference>
<sequence length="208" mass="24561">MSKLIVIAGPQSSGKTSLLNNLKKKYSNWHFIDEINPATVTGKKDFGAVNTGTELEKKIIERDINNIRNISRDHQIVVLECGIFHYVYARHFIYREQANFYFKEYLKAHKGLDTHVIFIKTIPEVSLERRKEKYLKRIMDKGITDKKIIDEYLEQYRKVIDDLYPLWLECYKKVPFPKIMIENSYKEKSVFLKEADEIIQSLLPQKSP</sequence>
<comment type="caution">
    <text evidence="2">The sequence shown here is derived from an EMBL/GenBank/DDBJ whole genome shotgun (WGS) entry which is preliminary data.</text>
</comment>
<reference evidence="2 3" key="1">
    <citation type="journal article" date="2015" name="Nature">
        <title>rRNA introns, odd ribosomes, and small enigmatic genomes across a large radiation of phyla.</title>
        <authorList>
            <person name="Brown C.T."/>
            <person name="Hug L.A."/>
            <person name="Thomas B.C."/>
            <person name="Sharon I."/>
            <person name="Castelle C.J."/>
            <person name="Singh A."/>
            <person name="Wilkins M.J."/>
            <person name="Williams K.H."/>
            <person name="Banfield J.F."/>
        </authorList>
    </citation>
    <scope>NUCLEOTIDE SEQUENCE [LARGE SCALE GENOMIC DNA]</scope>
</reference>
<protein>
    <recommendedName>
        <fullName evidence="1">Deoxynucleoside kinase domain-containing protein</fullName>
    </recommendedName>
</protein>
<dbReference type="AlphaFoldDB" id="A0A0G0GIT3"/>
<feature type="domain" description="Deoxynucleoside kinase" evidence="1">
    <location>
        <begin position="5"/>
        <end position="186"/>
    </location>
</feature>
<dbReference type="InterPro" id="IPR027417">
    <property type="entry name" value="P-loop_NTPase"/>
</dbReference>
<evidence type="ECO:0000313" key="3">
    <source>
        <dbReference type="Proteomes" id="UP000034917"/>
    </source>
</evidence>
<name>A0A0G0GIT3_9BACT</name>
<dbReference type="SUPFAM" id="SSF52540">
    <property type="entry name" value="P-loop containing nucleoside triphosphate hydrolases"/>
    <property type="match status" value="1"/>
</dbReference>
<gene>
    <name evidence="2" type="ORF">US40_C0004G0055</name>
</gene>
<proteinExistence type="predicted"/>
<organism evidence="2 3">
    <name type="scientific">Candidatus Roizmanbacteria bacterium GW2011_GWC2_37_13</name>
    <dbReference type="NCBI Taxonomy" id="1618486"/>
    <lineage>
        <taxon>Bacteria</taxon>
        <taxon>Candidatus Roizmaniibacteriota</taxon>
    </lineage>
</organism>
<evidence type="ECO:0000259" key="1">
    <source>
        <dbReference type="Pfam" id="PF01712"/>
    </source>
</evidence>
<accession>A0A0G0GIT3</accession>
<dbReference type="EMBL" id="LBSV01000004">
    <property type="protein sequence ID" value="KKQ26020.1"/>
    <property type="molecule type" value="Genomic_DNA"/>
</dbReference>
<dbReference type="Gene3D" id="3.40.50.300">
    <property type="entry name" value="P-loop containing nucleotide triphosphate hydrolases"/>
    <property type="match status" value="1"/>
</dbReference>
<dbReference type="InterPro" id="IPR031314">
    <property type="entry name" value="DNK_dom"/>
</dbReference>
<dbReference type="Pfam" id="PF01712">
    <property type="entry name" value="dNK"/>
    <property type="match status" value="1"/>
</dbReference>
<evidence type="ECO:0000313" key="2">
    <source>
        <dbReference type="EMBL" id="KKQ26020.1"/>
    </source>
</evidence>